<evidence type="ECO:0000313" key="2">
    <source>
        <dbReference type="Proteomes" id="UP000701801"/>
    </source>
</evidence>
<gene>
    <name evidence="1" type="ORF">HYALB_00004586</name>
</gene>
<sequence>MIRKLVQHFTRHTVTLCVDTLENGRLAQKLGEDSQVPRPESDAFHLYVAASTCSRSLFILNDESWMGLAPMDSKAGDLIALLEGGGVPYILRPKYEMGETLFEIIGDAYVHGIMDGEAWNSAAVQDIILV</sequence>
<keyword evidence="2" id="KW-1185">Reference proteome</keyword>
<reference evidence="1" key="1">
    <citation type="submission" date="2021-07" db="EMBL/GenBank/DDBJ databases">
        <authorList>
            <person name="Durling M."/>
        </authorList>
    </citation>
    <scope>NUCLEOTIDE SEQUENCE</scope>
</reference>
<dbReference type="Proteomes" id="UP000701801">
    <property type="component" value="Unassembled WGS sequence"/>
</dbReference>
<dbReference type="EMBL" id="CAJVRM010000714">
    <property type="protein sequence ID" value="CAG8983143.1"/>
    <property type="molecule type" value="Genomic_DNA"/>
</dbReference>
<organism evidence="1 2">
    <name type="scientific">Hymenoscyphus albidus</name>
    <dbReference type="NCBI Taxonomy" id="595503"/>
    <lineage>
        <taxon>Eukaryota</taxon>
        <taxon>Fungi</taxon>
        <taxon>Dikarya</taxon>
        <taxon>Ascomycota</taxon>
        <taxon>Pezizomycotina</taxon>
        <taxon>Leotiomycetes</taxon>
        <taxon>Helotiales</taxon>
        <taxon>Helotiaceae</taxon>
        <taxon>Hymenoscyphus</taxon>
    </lineage>
</organism>
<name>A0A9N9Q275_9HELO</name>
<proteinExistence type="predicted"/>
<protein>
    <submittedName>
        <fullName evidence="1">Uncharacterized protein</fullName>
    </submittedName>
</protein>
<evidence type="ECO:0000313" key="1">
    <source>
        <dbReference type="EMBL" id="CAG8983143.1"/>
    </source>
</evidence>
<dbReference type="AlphaFoldDB" id="A0A9N9Q275"/>
<accession>A0A9N9Q275</accession>
<dbReference type="Pfam" id="PF26639">
    <property type="entry name" value="Het-6_barrel"/>
    <property type="match status" value="1"/>
</dbReference>
<comment type="caution">
    <text evidence="1">The sequence shown here is derived from an EMBL/GenBank/DDBJ whole genome shotgun (WGS) entry which is preliminary data.</text>
</comment>
<dbReference type="OrthoDB" id="2157530at2759"/>